<dbReference type="EMBL" id="AUZI01000011">
    <property type="protein sequence ID" value="KID49738.1"/>
    <property type="molecule type" value="Genomic_DNA"/>
</dbReference>
<sequence>MGKFIVKETKTGIKFDLLAKNLSFLFILQLLLKLLK</sequence>
<organism evidence="1 2">
    <name type="scientific">Fusobacterium necrophorum subsp. funduliforme B35</name>
    <dbReference type="NCBI Taxonomy" id="1226633"/>
    <lineage>
        <taxon>Bacteria</taxon>
        <taxon>Fusobacteriati</taxon>
        <taxon>Fusobacteriota</taxon>
        <taxon>Fusobacteriia</taxon>
        <taxon>Fusobacteriales</taxon>
        <taxon>Fusobacteriaceae</taxon>
        <taxon>Fusobacterium</taxon>
    </lineage>
</organism>
<dbReference type="AlphaFoldDB" id="A0A0B4E8C1"/>
<evidence type="ECO:0000313" key="2">
    <source>
        <dbReference type="Proteomes" id="UP000031184"/>
    </source>
</evidence>
<gene>
    <name evidence="1" type="ORF">C095_02895</name>
</gene>
<protein>
    <submittedName>
        <fullName evidence="1">Uncharacterized protein</fullName>
    </submittedName>
</protein>
<comment type="caution">
    <text evidence="1">The sequence shown here is derived from an EMBL/GenBank/DDBJ whole genome shotgun (WGS) entry which is preliminary data.</text>
</comment>
<proteinExistence type="predicted"/>
<dbReference type="Proteomes" id="UP000031184">
    <property type="component" value="Unassembled WGS sequence"/>
</dbReference>
<evidence type="ECO:0000313" key="1">
    <source>
        <dbReference type="EMBL" id="KID49738.1"/>
    </source>
</evidence>
<reference evidence="1 2" key="1">
    <citation type="submission" date="2013-08" db="EMBL/GenBank/DDBJ databases">
        <title>An opportunistic ruminal bacterium that causes liver abscesses in cattle.</title>
        <authorList>
            <person name="Benahmed F.H."/>
            <person name="Rasmussen M."/>
            <person name="Harbottle H."/>
            <person name="Soppet D."/>
            <person name="Nagaraja T.G."/>
            <person name="Davidson M."/>
        </authorList>
    </citation>
    <scope>NUCLEOTIDE SEQUENCE [LARGE SCALE GENOMIC DNA]</scope>
    <source>
        <strain evidence="1 2">B35</strain>
    </source>
</reference>
<accession>A0A0B4E8C1</accession>
<name>A0A0B4E8C1_9FUSO</name>